<evidence type="ECO:0000313" key="3">
    <source>
        <dbReference type="Proteomes" id="UP000256964"/>
    </source>
</evidence>
<evidence type="ECO:0000313" key="2">
    <source>
        <dbReference type="EMBL" id="RDX47805.1"/>
    </source>
</evidence>
<feature type="domain" description="Arrestin-like N-terminal" evidence="1">
    <location>
        <begin position="12"/>
        <end position="145"/>
    </location>
</feature>
<organism evidence="2 3">
    <name type="scientific">Lentinus brumalis</name>
    <dbReference type="NCBI Taxonomy" id="2498619"/>
    <lineage>
        <taxon>Eukaryota</taxon>
        <taxon>Fungi</taxon>
        <taxon>Dikarya</taxon>
        <taxon>Basidiomycota</taxon>
        <taxon>Agaricomycotina</taxon>
        <taxon>Agaricomycetes</taxon>
        <taxon>Polyporales</taxon>
        <taxon>Polyporaceae</taxon>
        <taxon>Lentinus</taxon>
    </lineage>
</organism>
<evidence type="ECO:0000259" key="1">
    <source>
        <dbReference type="Pfam" id="PF00339"/>
    </source>
</evidence>
<dbReference type="PANTHER" id="PTHR11188:SF17">
    <property type="entry name" value="FI21816P1"/>
    <property type="match status" value="1"/>
</dbReference>
<protein>
    <recommendedName>
        <fullName evidence="1">Arrestin-like N-terminal domain-containing protein</fullName>
    </recommendedName>
</protein>
<dbReference type="AlphaFoldDB" id="A0A371D5K2"/>
<dbReference type="EMBL" id="KZ857416">
    <property type="protein sequence ID" value="RDX47805.1"/>
    <property type="molecule type" value="Genomic_DNA"/>
</dbReference>
<dbReference type="InterPro" id="IPR011021">
    <property type="entry name" value="Arrestin-like_N"/>
</dbReference>
<reference evidence="2 3" key="1">
    <citation type="journal article" date="2018" name="Biotechnol. Biofuels">
        <title>Integrative visual omics of the white-rot fungus Polyporus brumalis exposes the biotechnological potential of its oxidative enzymes for delignifying raw plant biomass.</title>
        <authorList>
            <person name="Miyauchi S."/>
            <person name="Rancon A."/>
            <person name="Drula E."/>
            <person name="Hage H."/>
            <person name="Chaduli D."/>
            <person name="Favel A."/>
            <person name="Grisel S."/>
            <person name="Henrissat B."/>
            <person name="Herpoel-Gimbert I."/>
            <person name="Ruiz-Duenas F.J."/>
            <person name="Chevret D."/>
            <person name="Hainaut M."/>
            <person name="Lin J."/>
            <person name="Wang M."/>
            <person name="Pangilinan J."/>
            <person name="Lipzen A."/>
            <person name="Lesage-Meessen L."/>
            <person name="Navarro D."/>
            <person name="Riley R."/>
            <person name="Grigoriev I.V."/>
            <person name="Zhou S."/>
            <person name="Raouche S."/>
            <person name="Rosso M.N."/>
        </authorList>
    </citation>
    <scope>NUCLEOTIDE SEQUENCE [LARGE SCALE GENOMIC DNA]</scope>
    <source>
        <strain evidence="2 3">BRFM 1820</strain>
    </source>
</reference>
<dbReference type="Gene3D" id="2.60.40.640">
    <property type="match status" value="1"/>
</dbReference>
<name>A0A371D5K2_9APHY</name>
<keyword evidence="3" id="KW-1185">Reference proteome</keyword>
<dbReference type="InterPro" id="IPR014752">
    <property type="entry name" value="Arrestin-like_C"/>
</dbReference>
<dbReference type="Pfam" id="PF00339">
    <property type="entry name" value="Arrestin_N"/>
    <property type="match status" value="1"/>
</dbReference>
<dbReference type="InterPro" id="IPR014756">
    <property type="entry name" value="Ig_E-set"/>
</dbReference>
<dbReference type="GO" id="GO:0015031">
    <property type="term" value="P:protein transport"/>
    <property type="evidence" value="ECO:0007669"/>
    <property type="project" value="TreeGrafter"/>
</dbReference>
<dbReference type="STRING" id="139420.A0A371D5K2"/>
<dbReference type="InterPro" id="IPR050357">
    <property type="entry name" value="Arrestin_domain-protein"/>
</dbReference>
<dbReference type="PANTHER" id="PTHR11188">
    <property type="entry name" value="ARRESTIN DOMAIN CONTAINING PROTEIN"/>
    <property type="match status" value="1"/>
</dbReference>
<dbReference type="Proteomes" id="UP000256964">
    <property type="component" value="Unassembled WGS sequence"/>
</dbReference>
<proteinExistence type="predicted"/>
<dbReference type="SUPFAM" id="SSF81296">
    <property type="entry name" value="E set domains"/>
    <property type="match status" value="1"/>
</dbReference>
<sequence>MSPPTQALRLSLPSMVYCAGSNVEGEVLLDFRQLREEDIQQVQVKLRGSVHTMIKRDKTTLRETIPLVYVSLDLWTQGSAYPLPGTDTIRLPFRFRLPDNLPPSFHYSGWQKSAYVLYELTIVGVRPGTFQFNKKLRMPLAVVPKDTIGKNLRNGIASLGWRKGERTEKIRRGLWGDYSTAHVELLFPDMPVLPLFVDIPFIINVTTTTAPLTRAKADAHPEDRPIFPSPPTISEIDFRLVRFMKIRAERFSTECIDDLLGARRVPSRMVVDKDLPPREWVVVESGGEKGSEAEKGTWVQRARFRTSVRLSVPPTFVSPTIECLYTLDLKVPFPGISNDVRIDVPVTIVSGIDAPLSRTSPPVSQGAACSAPPTGPMLDLPPAYWDVNGRDWDDPGEKD</sequence>
<gene>
    <name evidence="2" type="ORF">OH76DRAFT_1484486</name>
</gene>
<dbReference type="OrthoDB" id="2742096at2759"/>
<accession>A0A371D5K2</accession>
<dbReference type="GO" id="GO:0005737">
    <property type="term" value="C:cytoplasm"/>
    <property type="evidence" value="ECO:0007669"/>
    <property type="project" value="TreeGrafter"/>
</dbReference>